<feature type="modified residue" description="4-aspartylphosphate" evidence="15">
    <location>
        <position position="700"/>
    </location>
</feature>
<evidence type="ECO:0000256" key="14">
    <source>
        <dbReference type="PROSITE-ProRule" id="PRU00110"/>
    </source>
</evidence>
<evidence type="ECO:0000256" key="15">
    <source>
        <dbReference type="PROSITE-ProRule" id="PRU00169"/>
    </source>
</evidence>
<dbReference type="SUPFAM" id="SSF55874">
    <property type="entry name" value="ATPase domain of HSP90 chaperone/DNA topoisomerase II/histidine kinase"/>
    <property type="match status" value="1"/>
</dbReference>
<dbReference type="SMART" id="SM00073">
    <property type="entry name" value="HPT"/>
    <property type="match status" value="1"/>
</dbReference>
<dbReference type="SMART" id="SM00448">
    <property type="entry name" value="REC"/>
    <property type="match status" value="1"/>
</dbReference>
<dbReference type="PROSITE" id="PS50109">
    <property type="entry name" value="HIS_KIN"/>
    <property type="match status" value="1"/>
</dbReference>
<dbReference type="EC" id="2.7.13.3" evidence="3"/>
<dbReference type="CDD" id="cd00082">
    <property type="entry name" value="HisKA"/>
    <property type="match status" value="1"/>
</dbReference>
<dbReference type="GO" id="GO:0005886">
    <property type="term" value="C:plasma membrane"/>
    <property type="evidence" value="ECO:0007669"/>
    <property type="project" value="UniProtKB-SubCell"/>
</dbReference>
<evidence type="ECO:0000313" key="22">
    <source>
        <dbReference type="EMBL" id="SCM72271.1"/>
    </source>
</evidence>
<dbReference type="InterPro" id="IPR036890">
    <property type="entry name" value="HATPase_C_sf"/>
</dbReference>
<evidence type="ECO:0000259" key="19">
    <source>
        <dbReference type="PROSITE" id="PS50110"/>
    </source>
</evidence>
<evidence type="ECO:0000256" key="16">
    <source>
        <dbReference type="SAM" id="MobiDB-lite"/>
    </source>
</evidence>
<proteinExistence type="predicted"/>
<dbReference type="GO" id="GO:0005524">
    <property type="term" value="F:ATP binding"/>
    <property type="evidence" value="ECO:0007669"/>
    <property type="project" value="UniProtKB-KW"/>
</dbReference>
<keyword evidence="6" id="KW-0808">Transferase</keyword>
<dbReference type="InterPro" id="IPR003661">
    <property type="entry name" value="HisK_dim/P_dom"/>
</dbReference>
<dbReference type="Pfam" id="PF01627">
    <property type="entry name" value="Hpt"/>
    <property type="match status" value="1"/>
</dbReference>
<evidence type="ECO:0000256" key="2">
    <source>
        <dbReference type="ARBA" id="ARBA00004651"/>
    </source>
</evidence>
<evidence type="ECO:0000256" key="10">
    <source>
        <dbReference type="ARBA" id="ARBA00022840"/>
    </source>
</evidence>
<keyword evidence="11 17" id="KW-1133">Transmembrane helix</keyword>
<evidence type="ECO:0000256" key="7">
    <source>
        <dbReference type="ARBA" id="ARBA00022692"/>
    </source>
</evidence>
<dbReference type="AlphaFoldDB" id="A0A212L3Z5"/>
<dbReference type="Gene3D" id="3.40.50.2300">
    <property type="match status" value="1"/>
</dbReference>
<keyword evidence="9 22" id="KW-0418">Kinase</keyword>
<dbReference type="InterPro" id="IPR003594">
    <property type="entry name" value="HATPase_dom"/>
</dbReference>
<evidence type="ECO:0000256" key="8">
    <source>
        <dbReference type="ARBA" id="ARBA00022741"/>
    </source>
</evidence>
<feature type="transmembrane region" description="Helical" evidence="17">
    <location>
        <begin position="12"/>
        <end position="29"/>
    </location>
</feature>
<reference evidence="22" key="1">
    <citation type="submission" date="2016-08" db="EMBL/GenBank/DDBJ databases">
        <authorList>
            <person name="Seilhamer J.J."/>
        </authorList>
    </citation>
    <scope>NUCLEOTIDE SEQUENCE</scope>
    <source>
        <strain evidence="22">86-1</strain>
    </source>
</reference>
<evidence type="ECO:0000256" key="17">
    <source>
        <dbReference type="SAM" id="Phobius"/>
    </source>
</evidence>
<dbReference type="Gene3D" id="3.30.565.10">
    <property type="entry name" value="Histidine kinase-like ATPase, C-terminal domain"/>
    <property type="match status" value="1"/>
</dbReference>
<dbReference type="InterPro" id="IPR003660">
    <property type="entry name" value="HAMP_dom"/>
</dbReference>
<dbReference type="Gene3D" id="1.10.287.130">
    <property type="match status" value="1"/>
</dbReference>
<feature type="domain" description="Response regulatory" evidence="19">
    <location>
        <begin position="648"/>
        <end position="768"/>
    </location>
</feature>
<dbReference type="PROSITE" id="PS50894">
    <property type="entry name" value="HPT"/>
    <property type="match status" value="1"/>
</dbReference>
<dbReference type="Pfam" id="PF00072">
    <property type="entry name" value="Response_reg"/>
    <property type="match status" value="1"/>
</dbReference>
<feature type="region of interest" description="Disordered" evidence="16">
    <location>
        <begin position="778"/>
        <end position="801"/>
    </location>
</feature>
<feature type="modified residue" description="Phosphohistidine" evidence="14">
    <location>
        <position position="875"/>
    </location>
</feature>
<protein>
    <recommendedName>
        <fullName evidence="3">histidine kinase</fullName>
        <ecNumber evidence="3">2.7.13.3</ecNumber>
    </recommendedName>
</protein>
<dbReference type="CDD" id="cd16922">
    <property type="entry name" value="HATPase_EvgS-ArcB-TorS-like"/>
    <property type="match status" value="1"/>
</dbReference>
<dbReference type="Gene3D" id="1.20.120.160">
    <property type="entry name" value="HPT domain"/>
    <property type="match status" value="1"/>
</dbReference>
<feature type="domain" description="HPt" evidence="21">
    <location>
        <begin position="836"/>
        <end position="927"/>
    </location>
</feature>
<evidence type="ECO:0000256" key="3">
    <source>
        <dbReference type="ARBA" id="ARBA00012438"/>
    </source>
</evidence>
<dbReference type="SMART" id="SM00304">
    <property type="entry name" value="HAMP"/>
    <property type="match status" value="1"/>
</dbReference>
<dbReference type="InterPro" id="IPR036097">
    <property type="entry name" value="HisK_dim/P_sf"/>
</dbReference>
<evidence type="ECO:0000256" key="5">
    <source>
        <dbReference type="ARBA" id="ARBA00022553"/>
    </source>
</evidence>
<evidence type="ECO:0000259" key="21">
    <source>
        <dbReference type="PROSITE" id="PS50894"/>
    </source>
</evidence>
<dbReference type="CDD" id="cd17546">
    <property type="entry name" value="REC_hyHK_CKI1_RcsC-like"/>
    <property type="match status" value="1"/>
</dbReference>
<dbReference type="SMART" id="SM00388">
    <property type="entry name" value="HisKA"/>
    <property type="match status" value="1"/>
</dbReference>
<evidence type="ECO:0000256" key="6">
    <source>
        <dbReference type="ARBA" id="ARBA00022679"/>
    </source>
</evidence>
<dbReference type="GO" id="GO:0000155">
    <property type="term" value="F:phosphorelay sensor kinase activity"/>
    <property type="evidence" value="ECO:0007669"/>
    <property type="project" value="InterPro"/>
</dbReference>
<dbReference type="Pfam" id="PF00512">
    <property type="entry name" value="HisKA"/>
    <property type="match status" value="1"/>
</dbReference>
<dbReference type="CDD" id="cd00088">
    <property type="entry name" value="HPT"/>
    <property type="match status" value="1"/>
</dbReference>
<evidence type="ECO:0000256" key="13">
    <source>
        <dbReference type="ARBA" id="ARBA00023136"/>
    </source>
</evidence>
<dbReference type="Pfam" id="PF02518">
    <property type="entry name" value="HATPase_c"/>
    <property type="match status" value="1"/>
</dbReference>
<dbReference type="PANTHER" id="PTHR45339:SF1">
    <property type="entry name" value="HYBRID SIGNAL TRANSDUCTION HISTIDINE KINASE J"/>
    <property type="match status" value="1"/>
</dbReference>
<dbReference type="InterPro" id="IPR036641">
    <property type="entry name" value="HPT_dom_sf"/>
</dbReference>
<dbReference type="SMART" id="SM00387">
    <property type="entry name" value="HATPase_c"/>
    <property type="match status" value="1"/>
</dbReference>
<accession>A0A212L3Z5</accession>
<dbReference type="InterPro" id="IPR008207">
    <property type="entry name" value="Sig_transdc_His_kin_Hpt_dom"/>
</dbReference>
<keyword evidence="4" id="KW-1003">Cell membrane</keyword>
<keyword evidence="8" id="KW-0547">Nucleotide-binding</keyword>
<dbReference type="InterPro" id="IPR001789">
    <property type="entry name" value="Sig_transdc_resp-reg_receiver"/>
</dbReference>
<dbReference type="RefSeq" id="WP_179980125.1">
    <property type="nucleotide sequence ID" value="NZ_LT608333.1"/>
</dbReference>
<keyword evidence="10" id="KW-0067">ATP-binding</keyword>
<evidence type="ECO:0000256" key="9">
    <source>
        <dbReference type="ARBA" id="ARBA00022777"/>
    </source>
</evidence>
<dbReference type="Gene3D" id="6.10.340.10">
    <property type="match status" value="1"/>
</dbReference>
<dbReference type="PROSITE" id="PS50110">
    <property type="entry name" value="RESPONSE_REGULATORY"/>
    <property type="match status" value="1"/>
</dbReference>
<gene>
    <name evidence="22" type="ORF">KL86DES1_20500</name>
</gene>
<comment type="catalytic activity">
    <reaction evidence="1">
        <text>ATP + protein L-histidine = ADP + protein N-phospho-L-histidine.</text>
        <dbReference type="EC" id="2.7.13.3"/>
    </reaction>
</comment>
<dbReference type="PROSITE" id="PS50885">
    <property type="entry name" value="HAMP"/>
    <property type="match status" value="1"/>
</dbReference>
<sequence length="1018" mass="110711">MSIRTLIKTSNMAQLVVVLMLGLCIIWLGRSLSEVNGLLHNYYRVASLLVEIGNTPRESYHAALDYLSTGDDAHLERWRRLLREARGEAPRPDTASAAPGECVALAALVDHLEADASTRAQMHALLAQVDTFNIMTEDVVNLALGQKPDSNATADAAWSARPGPQAALRMMRDCNLARLPDAIAADASKLGSTQYADLFVRLDTREALLRWAMLAAMGGLILLGASALGNACIFITRVANPLDRVIGYAESVAAGLDPAPLQLRHRDELAGMFASLQRMKDTLFSRISELKEVEMWARKSRQQAIQARSQALTSLELAQRASHVQDDFLRRISHEIRTPLNAIIGMSYLSLQTDLSGVQRDYLAHINKSGSVLLDMVNRILDFSSASEGSMRMERRVFDLPGFLELLRQSVAGTALEKRLLLSVVRDTSIPATVAGDERHLEEVLRILLDNAVKYTVRGSVALRVQRADEPAATEGALRLTFVVEDSGPGLREEDWKKLFEPFALGDESMTRSRSGLGLGLALARQLVSLMGGELEVFSVPGEGSRFFFSVDVDTVDTFSLSAGSAEKMPLARPVRPAGGSSGIFFTGAQSPAGEPGGRMRAMSEIGVLPEADATPETGVGPEAAAVRPAVAAEGVKAPDQAEFPPRTVLVVEDNDINAQIARELLQQAGLNVVLAANGQEALDRLKAPAHTDIALVLMDVQMPVMDGLEATRRIRREGFAPVDLPVIAMTAHADMSSRMDGKDVGMNAYLTKPVNPETLYTCLEKWLPGGLRRNPFRKARAGDARPPDPQAGSFLSNSGEEDSHARCLQAIKARMKGQHNPVINIEAGLATVGNDRKLYLELLFRFVEHYGDSAVRLRDMLRDGDLDAASRLAHTVKGVAANLGVERILRLTRMMENALPDTPLDPGLLNAFEAEMARVLESVQGVKGLDRETRSGNLQLAEEHRTALLALLGELPQRAERDWGGVENALETLIPLMEGTPHAEEVAAILVAVKDFDMDGMTDKACRLRKKLLRGQA</sequence>
<keyword evidence="5 15" id="KW-0597">Phosphoprotein</keyword>
<keyword evidence="12" id="KW-0902">Two-component regulatory system</keyword>
<evidence type="ECO:0000256" key="1">
    <source>
        <dbReference type="ARBA" id="ARBA00000085"/>
    </source>
</evidence>
<name>A0A212L3Z5_9BACT</name>
<keyword evidence="13 17" id="KW-0472">Membrane</keyword>
<dbReference type="InterPro" id="IPR005467">
    <property type="entry name" value="His_kinase_dom"/>
</dbReference>
<evidence type="ECO:0000259" key="20">
    <source>
        <dbReference type="PROSITE" id="PS50885"/>
    </source>
</evidence>
<dbReference type="PRINTS" id="PR00344">
    <property type="entry name" value="BCTRLSENSOR"/>
</dbReference>
<comment type="subcellular location">
    <subcellularLocation>
        <location evidence="2">Cell membrane</location>
        <topology evidence="2">Multi-pass membrane protein</topology>
    </subcellularLocation>
</comment>
<dbReference type="EMBL" id="FMJC01000002">
    <property type="protein sequence ID" value="SCM72271.1"/>
    <property type="molecule type" value="Genomic_DNA"/>
</dbReference>
<dbReference type="SUPFAM" id="SSF47384">
    <property type="entry name" value="Homodimeric domain of signal transducing histidine kinase"/>
    <property type="match status" value="1"/>
</dbReference>
<evidence type="ECO:0000256" key="11">
    <source>
        <dbReference type="ARBA" id="ARBA00022989"/>
    </source>
</evidence>
<dbReference type="InterPro" id="IPR011006">
    <property type="entry name" value="CheY-like_superfamily"/>
</dbReference>
<evidence type="ECO:0000256" key="12">
    <source>
        <dbReference type="ARBA" id="ARBA00023012"/>
    </source>
</evidence>
<evidence type="ECO:0000256" key="4">
    <source>
        <dbReference type="ARBA" id="ARBA00022475"/>
    </source>
</evidence>
<keyword evidence="7 17" id="KW-0812">Transmembrane</keyword>
<feature type="domain" description="Histidine kinase" evidence="18">
    <location>
        <begin position="331"/>
        <end position="555"/>
    </location>
</feature>
<feature type="domain" description="HAMP" evidence="20">
    <location>
        <begin position="236"/>
        <end position="288"/>
    </location>
</feature>
<dbReference type="PANTHER" id="PTHR45339">
    <property type="entry name" value="HYBRID SIGNAL TRANSDUCTION HISTIDINE KINASE J"/>
    <property type="match status" value="1"/>
</dbReference>
<dbReference type="SUPFAM" id="SSF52172">
    <property type="entry name" value="CheY-like"/>
    <property type="match status" value="1"/>
</dbReference>
<dbReference type="SUPFAM" id="SSF47226">
    <property type="entry name" value="Histidine-containing phosphotransfer domain, HPT domain"/>
    <property type="match status" value="1"/>
</dbReference>
<organism evidence="22">
    <name type="scientific">uncultured Desulfovibrio sp</name>
    <dbReference type="NCBI Taxonomy" id="167968"/>
    <lineage>
        <taxon>Bacteria</taxon>
        <taxon>Pseudomonadati</taxon>
        <taxon>Thermodesulfobacteriota</taxon>
        <taxon>Desulfovibrionia</taxon>
        <taxon>Desulfovibrionales</taxon>
        <taxon>Desulfovibrionaceae</taxon>
        <taxon>Desulfovibrio</taxon>
        <taxon>environmental samples</taxon>
    </lineage>
</organism>
<dbReference type="InterPro" id="IPR004358">
    <property type="entry name" value="Sig_transdc_His_kin-like_C"/>
</dbReference>
<evidence type="ECO:0000259" key="18">
    <source>
        <dbReference type="PROSITE" id="PS50109"/>
    </source>
</evidence>